<feature type="domain" description="Putative restriction endonuclease" evidence="1">
    <location>
        <begin position="20"/>
        <end position="186"/>
    </location>
</feature>
<dbReference type="EMBL" id="JAGFNS010000005">
    <property type="protein sequence ID" value="MBO3737879.1"/>
    <property type="molecule type" value="Genomic_DNA"/>
</dbReference>
<evidence type="ECO:0000313" key="3">
    <source>
        <dbReference type="Proteomes" id="UP000679690"/>
    </source>
</evidence>
<dbReference type="InterPro" id="IPR012296">
    <property type="entry name" value="Nuclease_put_TT1808"/>
</dbReference>
<keyword evidence="2" id="KW-0378">Hydrolase</keyword>
<name>A0ABS3UGI0_9ACTN</name>
<keyword evidence="2" id="KW-0255">Endonuclease</keyword>
<dbReference type="SUPFAM" id="SSF52980">
    <property type="entry name" value="Restriction endonuclease-like"/>
    <property type="match status" value="1"/>
</dbReference>
<dbReference type="RefSeq" id="WP_208467072.1">
    <property type="nucleotide sequence ID" value="NZ_JAGFNS010000005.1"/>
</dbReference>
<comment type="caution">
    <text evidence="2">The sequence shown here is derived from an EMBL/GenBank/DDBJ whole genome shotgun (WGS) entry which is preliminary data.</text>
</comment>
<keyword evidence="2" id="KW-0540">Nuclease</keyword>
<protein>
    <submittedName>
        <fullName evidence="2">Uma2 family endonuclease</fullName>
    </submittedName>
</protein>
<dbReference type="PANTHER" id="PTHR35400">
    <property type="entry name" value="SLR1083 PROTEIN"/>
    <property type="match status" value="1"/>
</dbReference>
<dbReference type="InterPro" id="IPR008538">
    <property type="entry name" value="Uma2"/>
</dbReference>
<dbReference type="Pfam" id="PF05685">
    <property type="entry name" value="Uma2"/>
    <property type="match status" value="1"/>
</dbReference>
<sequence length="194" mass="21917">MDVEPEGGWHRPPPEGRFAEDLDTLPGLPRDAELIDGSIVVPSPRALFHMKALRLVENAFVRHAPRDSFLVRRDMSVVLSRKQRPRPDLLVVHASAEIDDDATCYPADAVVLALEVTSRGSLTLDQEWKPHLYAAAGIPFHWRVEHSARRKPVVHAFEWDPATRAYGPLGIFHDRLVLTVPFPIDIDLTEIDRM</sequence>
<accession>A0ABS3UGI0</accession>
<reference evidence="2 3" key="1">
    <citation type="submission" date="2021-03" db="EMBL/GenBank/DDBJ databases">
        <title>Actinoplanes flavus sp. nov., a novel actinomycete isolated from Coconut Palm rhizosphere soil.</title>
        <authorList>
            <person name="Luo X."/>
        </authorList>
    </citation>
    <scope>NUCLEOTIDE SEQUENCE [LARGE SCALE GENOMIC DNA]</scope>
    <source>
        <strain evidence="2 3">NEAU-H7</strain>
    </source>
</reference>
<dbReference type="CDD" id="cd06260">
    <property type="entry name" value="DUF820-like"/>
    <property type="match status" value="1"/>
</dbReference>
<evidence type="ECO:0000259" key="1">
    <source>
        <dbReference type="Pfam" id="PF05685"/>
    </source>
</evidence>
<gene>
    <name evidence="2" type="ORF">J5X75_10125</name>
</gene>
<dbReference type="PANTHER" id="PTHR35400:SF3">
    <property type="entry name" value="SLL1072 PROTEIN"/>
    <property type="match status" value="1"/>
</dbReference>
<proteinExistence type="predicted"/>
<evidence type="ECO:0000313" key="2">
    <source>
        <dbReference type="EMBL" id="MBO3737879.1"/>
    </source>
</evidence>
<dbReference type="Gene3D" id="3.90.1570.10">
    <property type="entry name" value="tt1808, chain A"/>
    <property type="match status" value="1"/>
</dbReference>
<keyword evidence="3" id="KW-1185">Reference proteome</keyword>
<dbReference type="Proteomes" id="UP000679690">
    <property type="component" value="Unassembled WGS sequence"/>
</dbReference>
<dbReference type="InterPro" id="IPR011335">
    <property type="entry name" value="Restrct_endonuc-II-like"/>
</dbReference>
<organism evidence="2 3">
    <name type="scientific">Actinoplanes flavus</name>
    <dbReference type="NCBI Taxonomy" id="2820290"/>
    <lineage>
        <taxon>Bacteria</taxon>
        <taxon>Bacillati</taxon>
        <taxon>Actinomycetota</taxon>
        <taxon>Actinomycetes</taxon>
        <taxon>Micromonosporales</taxon>
        <taxon>Micromonosporaceae</taxon>
        <taxon>Actinoplanes</taxon>
    </lineage>
</organism>
<dbReference type="GO" id="GO:0004519">
    <property type="term" value="F:endonuclease activity"/>
    <property type="evidence" value="ECO:0007669"/>
    <property type="project" value="UniProtKB-KW"/>
</dbReference>